<dbReference type="SMART" id="SM01094">
    <property type="entry name" value="CpcD"/>
    <property type="match status" value="1"/>
</dbReference>
<comment type="caution">
    <text evidence="8">The sequence shown here is derived from an EMBL/GenBank/DDBJ whole genome shotgun (WGS) entry which is preliminary data.</text>
</comment>
<gene>
    <name evidence="8" type="ORF">V0288_01525</name>
</gene>
<keyword evidence="9" id="KW-1185">Reference proteome</keyword>
<dbReference type="GO" id="GO:0030089">
    <property type="term" value="C:phycobilisome"/>
    <property type="evidence" value="ECO:0007669"/>
    <property type="project" value="UniProtKB-UniRule"/>
</dbReference>
<keyword evidence="3 6" id="KW-0605">Phycobilisome</keyword>
<evidence type="ECO:0000256" key="4">
    <source>
        <dbReference type="ARBA" id="ARBA00023078"/>
    </source>
</evidence>
<accession>A0AAW9QP13</accession>
<keyword evidence="5" id="KW-0472">Membrane</keyword>
<evidence type="ECO:0000256" key="2">
    <source>
        <dbReference type="ARBA" id="ARBA00022549"/>
    </source>
</evidence>
<organism evidence="8 9">
    <name type="scientific">Pannus brasiliensis CCIBt3594</name>
    <dbReference type="NCBI Taxonomy" id="1427578"/>
    <lineage>
        <taxon>Bacteria</taxon>
        <taxon>Bacillati</taxon>
        <taxon>Cyanobacteriota</taxon>
        <taxon>Cyanophyceae</taxon>
        <taxon>Oscillatoriophycideae</taxon>
        <taxon>Chroococcales</taxon>
        <taxon>Microcystaceae</taxon>
        <taxon>Pannus</taxon>
    </lineage>
</organism>
<feature type="domain" description="CpcD-like" evidence="7">
    <location>
        <begin position="10"/>
        <end position="68"/>
    </location>
</feature>
<proteinExistence type="predicted"/>
<evidence type="ECO:0000259" key="7">
    <source>
        <dbReference type="PROSITE" id="PS51441"/>
    </source>
</evidence>
<evidence type="ECO:0000256" key="5">
    <source>
        <dbReference type="ARBA" id="ARBA00023136"/>
    </source>
</evidence>
<dbReference type="PROSITE" id="PS51441">
    <property type="entry name" value="CPCD_LIKE"/>
    <property type="match status" value="1"/>
</dbReference>
<comment type="subcellular location">
    <subcellularLocation>
        <location evidence="1">Cellular thylakoid membrane</location>
        <topology evidence="1">Peripheral membrane protein</topology>
        <orientation evidence="1">Cytoplasmic side</orientation>
    </subcellularLocation>
</comment>
<name>A0AAW9QP13_9CHRO</name>
<evidence type="ECO:0000256" key="6">
    <source>
        <dbReference type="PROSITE-ProRule" id="PRU00771"/>
    </source>
</evidence>
<protein>
    <submittedName>
        <fullName evidence="8">Phycobilisome linker polypeptide</fullName>
    </submittedName>
</protein>
<evidence type="ECO:0000313" key="9">
    <source>
        <dbReference type="Proteomes" id="UP001328733"/>
    </source>
</evidence>
<keyword evidence="2" id="KW-0042">Antenna complex</keyword>
<evidence type="ECO:0000313" key="8">
    <source>
        <dbReference type="EMBL" id="MEG3435787.1"/>
    </source>
</evidence>
<dbReference type="AlphaFoldDB" id="A0AAW9QP13"/>
<dbReference type="Pfam" id="PF01383">
    <property type="entry name" value="CpcD"/>
    <property type="match status" value="1"/>
</dbReference>
<dbReference type="EMBL" id="JBAFSM010000002">
    <property type="protein sequence ID" value="MEG3435787.1"/>
    <property type="molecule type" value="Genomic_DNA"/>
</dbReference>
<dbReference type="GO" id="GO:0031676">
    <property type="term" value="C:plasma membrane-derived thylakoid membrane"/>
    <property type="evidence" value="ECO:0007669"/>
    <property type="project" value="UniProtKB-SubCell"/>
</dbReference>
<sequence>MYTASTAADNRLFVYEVAGLSQNTETDSLDYSIRQSGSVFFTVPYSRMSQEMRRISRLGGRIVSIKPLNAEA</sequence>
<dbReference type="Proteomes" id="UP001328733">
    <property type="component" value="Unassembled WGS sequence"/>
</dbReference>
<reference evidence="8 9" key="1">
    <citation type="submission" date="2024-01" db="EMBL/GenBank/DDBJ databases">
        <title>Genomic insights into the taxonomy and metabolism of the cyanobacterium Pannus brasiliensis CCIBt3594.</title>
        <authorList>
            <person name="Machado M."/>
            <person name="Botero N.B."/>
            <person name="Andreote A.P.D."/>
            <person name="Feitosa A.M.T."/>
            <person name="Popin R."/>
            <person name="Sivonen K."/>
            <person name="Fiore M.F."/>
        </authorList>
    </citation>
    <scope>NUCLEOTIDE SEQUENCE [LARGE SCALE GENOMIC DNA]</scope>
    <source>
        <strain evidence="8 9">CCIBt3594</strain>
    </source>
</reference>
<evidence type="ECO:0000256" key="1">
    <source>
        <dbReference type="ARBA" id="ARBA00004445"/>
    </source>
</evidence>
<evidence type="ECO:0000256" key="3">
    <source>
        <dbReference type="ARBA" id="ARBA00022738"/>
    </source>
</evidence>
<keyword evidence="4" id="KW-0793">Thylakoid</keyword>
<dbReference type="InterPro" id="IPR008213">
    <property type="entry name" value="CpcD-like_dom"/>
</dbReference>